<accession>A0A0S4XMM2</accession>
<dbReference type="AlphaFoldDB" id="A0A0S4XMM2"/>
<proteinExistence type="predicted"/>
<dbReference type="EMBL" id="FAXN01000023">
    <property type="protein sequence ID" value="CUV65310.1"/>
    <property type="molecule type" value="Genomic_DNA"/>
</dbReference>
<organism evidence="1">
    <name type="scientific">Sulfurovum sp. enrichment culture clone C5</name>
    <dbReference type="NCBI Taxonomy" id="497650"/>
    <lineage>
        <taxon>Bacteria</taxon>
        <taxon>Pseudomonadati</taxon>
        <taxon>Campylobacterota</taxon>
        <taxon>Epsilonproteobacteria</taxon>
        <taxon>Campylobacterales</taxon>
        <taxon>Sulfurovaceae</taxon>
        <taxon>Sulfurovum</taxon>
        <taxon>environmental samples</taxon>
    </lineage>
</organism>
<gene>
    <name evidence="1" type="ORF">BN3087_240049</name>
</gene>
<sequence length="51" mass="6110">MIIYQVNPSFLILWKILPLNKYEKSITKITFLEITFMPMRHIKSEKGKLDV</sequence>
<evidence type="ECO:0000313" key="1">
    <source>
        <dbReference type="EMBL" id="CUV65310.1"/>
    </source>
</evidence>
<reference evidence="1" key="1">
    <citation type="submission" date="2015-11" db="EMBL/GenBank/DDBJ databases">
        <authorList>
            <person name="Zhang Y."/>
            <person name="Guo Z."/>
        </authorList>
    </citation>
    <scope>NUCLEOTIDE SEQUENCE</scope>
    <source>
        <strain evidence="1">BN30871</strain>
    </source>
</reference>
<name>A0A0S4XMM2_9BACT</name>
<protein>
    <submittedName>
        <fullName evidence="1">Uncharacterized protein</fullName>
    </submittedName>
</protein>